<dbReference type="PROSITE" id="PS51465">
    <property type="entry name" value="KAZAL_2"/>
    <property type="match status" value="2"/>
</dbReference>
<gene>
    <name evidence="3" type="primary">OIH</name>
    <name evidence="3" type="ORF">g.48095</name>
</gene>
<reference evidence="3" key="1">
    <citation type="journal article" date="2016" name="Gigascience">
        <title>De novo construction of an expanded transcriptome assembly for the western tarnished plant bug, Lygus hesperus.</title>
        <authorList>
            <person name="Tassone E.E."/>
            <person name="Geib S.M."/>
            <person name="Hall B."/>
            <person name="Fabrick J.A."/>
            <person name="Brent C.S."/>
            <person name="Hull J.J."/>
        </authorList>
    </citation>
    <scope>NUCLEOTIDE SEQUENCE</scope>
</reference>
<name>A0A146L9Z3_LYGHE</name>
<dbReference type="PANTHER" id="PTHR21131">
    <property type="entry name" value="SERINE-TYPE ENDOPEPTIDASE INHIBITOR"/>
    <property type="match status" value="1"/>
</dbReference>
<evidence type="ECO:0000313" key="3">
    <source>
        <dbReference type="EMBL" id="JAQ04405.1"/>
    </source>
</evidence>
<dbReference type="PANTHER" id="PTHR21131:SF0">
    <property type="entry name" value="GEO10195P1-RELATED"/>
    <property type="match status" value="1"/>
</dbReference>
<proteinExistence type="predicted"/>
<dbReference type="SMART" id="SM00280">
    <property type="entry name" value="KAZAL"/>
    <property type="match status" value="2"/>
</dbReference>
<dbReference type="CDD" id="cd00104">
    <property type="entry name" value="KAZAL_FS"/>
    <property type="match status" value="2"/>
</dbReference>
<dbReference type="GO" id="GO:0005615">
    <property type="term" value="C:extracellular space"/>
    <property type="evidence" value="ECO:0007669"/>
    <property type="project" value="TreeGrafter"/>
</dbReference>
<sequence length="134" mass="14731">MTSGGMASQITFLAVMGMVGIATVISCICPSQYSPVCASNGDTFSNRCMLNCHNFEKKDNLLFVGRGPCRKTRTPQFNKDIDQLKPSGCVCTKEYIPVCGSNLNTYSNRCLFNCAAMKDTNLRILYTMECITVP</sequence>
<dbReference type="Gene3D" id="3.30.60.30">
    <property type="match status" value="2"/>
</dbReference>
<dbReference type="InterPro" id="IPR053265">
    <property type="entry name" value="Serpin"/>
</dbReference>
<evidence type="ECO:0000259" key="2">
    <source>
        <dbReference type="PROSITE" id="PS51465"/>
    </source>
</evidence>
<dbReference type="AlphaFoldDB" id="A0A146L9Z3"/>
<dbReference type="Pfam" id="PF00050">
    <property type="entry name" value="Kazal_1"/>
    <property type="match status" value="2"/>
</dbReference>
<organism evidence="3">
    <name type="scientific">Lygus hesperus</name>
    <name type="common">Western plant bug</name>
    <dbReference type="NCBI Taxonomy" id="30085"/>
    <lineage>
        <taxon>Eukaryota</taxon>
        <taxon>Metazoa</taxon>
        <taxon>Ecdysozoa</taxon>
        <taxon>Arthropoda</taxon>
        <taxon>Hexapoda</taxon>
        <taxon>Insecta</taxon>
        <taxon>Pterygota</taxon>
        <taxon>Neoptera</taxon>
        <taxon>Paraneoptera</taxon>
        <taxon>Hemiptera</taxon>
        <taxon>Heteroptera</taxon>
        <taxon>Panheteroptera</taxon>
        <taxon>Cimicomorpha</taxon>
        <taxon>Miridae</taxon>
        <taxon>Mirini</taxon>
        <taxon>Lygus</taxon>
    </lineage>
</organism>
<feature type="signal peptide" evidence="1">
    <location>
        <begin position="1"/>
        <end position="22"/>
    </location>
</feature>
<dbReference type="SUPFAM" id="SSF100895">
    <property type="entry name" value="Kazal-type serine protease inhibitors"/>
    <property type="match status" value="2"/>
</dbReference>
<protein>
    <submittedName>
        <fullName evidence="3">Ovoinhibitor</fullName>
    </submittedName>
</protein>
<keyword evidence="1" id="KW-0732">Signal</keyword>
<accession>A0A146L9Z3</accession>
<feature type="domain" description="Kazal-like" evidence="2">
    <location>
        <begin position="21"/>
        <end position="71"/>
    </location>
</feature>
<dbReference type="EMBL" id="GDHC01014224">
    <property type="protein sequence ID" value="JAQ04405.1"/>
    <property type="molecule type" value="Transcribed_RNA"/>
</dbReference>
<dbReference type="InterPro" id="IPR002350">
    <property type="entry name" value="Kazal_dom"/>
</dbReference>
<evidence type="ECO:0000256" key="1">
    <source>
        <dbReference type="SAM" id="SignalP"/>
    </source>
</evidence>
<feature type="chain" id="PRO_5007527015" evidence="1">
    <location>
        <begin position="23"/>
        <end position="134"/>
    </location>
</feature>
<dbReference type="PROSITE" id="PS00282">
    <property type="entry name" value="KAZAL_1"/>
    <property type="match status" value="1"/>
</dbReference>
<dbReference type="InterPro" id="IPR036058">
    <property type="entry name" value="Kazal_dom_sf"/>
</dbReference>
<feature type="domain" description="Kazal-like" evidence="2">
    <location>
        <begin position="83"/>
        <end position="132"/>
    </location>
</feature>